<evidence type="ECO:0000313" key="2">
    <source>
        <dbReference type="Proteomes" id="UP000199152"/>
    </source>
</evidence>
<gene>
    <name evidence="1" type="ORF">SAMN04488085_10474</name>
</gene>
<dbReference type="AlphaFoldDB" id="A0A1I4D0E8"/>
<dbReference type="EMBL" id="FOSW01000004">
    <property type="protein sequence ID" value="SFK85947.1"/>
    <property type="molecule type" value="Genomic_DNA"/>
</dbReference>
<proteinExistence type="predicted"/>
<organism evidence="1 2">
    <name type="scientific">Geodermatophilus ruber</name>
    <dbReference type="NCBI Taxonomy" id="504800"/>
    <lineage>
        <taxon>Bacteria</taxon>
        <taxon>Bacillati</taxon>
        <taxon>Actinomycetota</taxon>
        <taxon>Actinomycetes</taxon>
        <taxon>Geodermatophilales</taxon>
        <taxon>Geodermatophilaceae</taxon>
        <taxon>Geodermatophilus</taxon>
    </lineage>
</organism>
<evidence type="ECO:0000313" key="1">
    <source>
        <dbReference type="EMBL" id="SFK85947.1"/>
    </source>
</evidence>
<name>A0A1I4D0E8_9ACTN</name>
<sequence>MLKQVQSWLTAAASGGEVVIRHGAYAAHAEDAVGVVLAYLTAVEGVLDQAVTGLRAAQIIADTFEGRGQASAEACCYLGPQM</sequence>
<dbReference type="Proteomes" id="UP000199152">
    <property type="component" value="Unassembled WGS sequence"/>
</dbReference>
<accession>A0A1I4D0E8</accession>
<reference evidence="2" key="1">
    <citation type="submission" date="2016-10" db="EMBL/GenBank/DDBJ databases">
        <authorList>
            <person name="Varghese N."/>
            <person name="Submissions S."/>
        </authorList>
    </citation>
    <scope>NUCLEOTIDE SEQUENCE [LARGE SCALE GENOMIC DNA]</scope>
    <source>
        <strain evidence="2">DSM 45317</strain>
    </source>
</reference>
<protein>
    <submittedName>
        <fullName evidence="1">Uncharacterized protein</fullName>
    </submittedName>
</protein>
<keyword evidence="2" id="KW-1185">Reference proteome</keyword>
<dbReference type="InParanoid" id="A0A1I4D0E8"/>